<evidence type="ECO:0000313" key="9">
    <source>
        <dbReference type="EMBL" id="GGJ66629.1"/>
    </source>
</evidence>
<dbReference type="Pfam" id="PF00528">
    <property type="entry name" value="BPD_transp_1"/>
    <property type="match status" value="1"/>
</dbReference>
<dbReference type="PANTHER" id="PTHR43227:SF8">
    <property type="entry name" value="DIACETYLCHITOBIOSE UPTAKE SYSTEM PERMEASE PROTEIN DASB"/>
    <property type="match status" value="1"/>
</dbReference>
<dbReference type="CDD" id="cd06261">
    <property type="entry name" value="TM_PBP2"/>
    <property type="match status" value="1"/>
</dbReference>
<evidence type="ECO:0000313" key="10">
    <source>
        <dbReference type="Proteomes" id="UP000635726"/>
    </source>
</evidence>
<dbReference type="SUPFAM" id="SSF161098">
    <property type="entry name" value="MetI-like"/>
    <property type="match status" value="1"/>
</dbReference>
<organism evidence="9 10">
    <name type="scientific">Deinococcus aquiradiocola</name>
    <dbReference type="NCBI Taxonomy" id="393059"/>
    <lineage>
        <taxon>Bacteria</taxon>
        <taxon>Thermotogati</taxon>
        <taxon>Deinococcota</taxon>
        <taxon>Deinococci</taxon>
        <taxon>Deinococcales</taxon>
        <taxon>Deinococcaceae</taxon>
        <taxon>Deinococcus</taxon>
    </lineage>
</organism>
<dbReference type="AlphaFoldDB" id="A0A917P8E3"/>
<keyword evidence="4 7" id="KW-0812">Transmembrane</keyword>
<name>A0A917P8E3_9DEIO</name>
<sequence length="292" mass="32235">MERTLRDWRAITVFVGPALLLFVVILVVPIVWSLGYTLTEGSVIAGFHFVGLSNYVRLAQDPAFWSALWFSVKYAVLVSAGQVFFGLMLALLYSFYLKRSSVLVRTLVFLPVVLPTVAVAQLFVKLFAIAPQYGFLNSFLHAVHLDDLVQPWLGQGGSAFWVIVVMDVWKAMGLYAVLLYTGLMDIPEDTLEAARLDGAHGWKLTQFIILPLLTPVIVTSLIFSLNGTLKVFDSVLALTGGGPGTSTTPLTLYMYKTSFSYSQYGYGSTIAVALTLLCMIVSLIIIRRSREN</sequence>
<dbReference type="InterPro" id="IPR035906">
    <property type="entry name" value="MetI-like_sf"/>
</dbReference>
<reference evidence="9" key="1">
    <citation type="journal article" date="2014" name="Int. J. Syst. Evol. Microbiol.">
        <title>Complete genome sequence of Corynebacterium casei LMG S-19264T (=DSM 44701T), isolated from a smear-ripened cheese.</title>
        <authorList>
            <consortium name="US DOE Joint Genome Institute (JGI-PGF)"/>
            <person name="Walter F."/>
            <person name="Albersmeier A."/>
            <person name="Kalinowski J."/>
            <person name="Ruckert C."/>
        </authorList>
    </citation>
    <scope>NUCLEOTIDE SEQUENCE</scope>
    <source>
        <strain evidence="9">JCM 14371</strain>
    </source>
</reference>
<comment type="subcellular location">
    <subcellularLocation>
        <location evidence="1 7">Cell membrane</location>
        <topology evidence="1 7">Multi-pass membrane protein</topology>
    </subcellularLocation>
</comment>
<keyword evidence="6 7" id="KW-0472">Membrane</keyword>
<evidence type="ECO:0000256" key="3">
    <source>
        <dbReference type="ARBA" id="ARBA00022475"/>
    </source>
</evidence>
<feature type="transmembrane region" description="Helical" evidence="7">
    <location>
        <begin position="108"/>
        <end position="130"/>
    </location>
</feature>
<keyword evidence="10" id="KW-1185">Reference proteome</keyword>
<comment type="similarity">
    <text evidence="7">Belongs to the binding-protein-dependent transport system permease family.</text>
</comment>
<evidence type="ECO:0000256" key="5">
    <source>
        <dbReference type="ARBA" id="ARBA00022989"/>
    </source>
</evidence>
<evidence type="ECO:0000256" key="2">
    <source>
        <dbReference type="ARBA" id="ARBA00022448"/>
    </source>
</evidence>
<dbReference type="RefSeq" id="WP_188961030.1">
    <property type="nucleotide sequence ID" value="NZ_BMOE01000002.1"/>
</dbReference>
<gene>
    <name evidence="9" type="ORF">GCM10008939_08460</name>
</gene>
<protein>
    <submittedName>
        <fullName evidence="9">ABC transporter permease</fullName>
    </submittedName>
</protein>
<accession>A0A917P8E3</accession>
<feature type="transmembrane region" description="Helical" evidence="7">
    <location>
        <begin position="12"/>
        <end position="32"/>
    </location>
</feature>
<keyword evidence="5 7" id="KW-1133">Transmembrane helix</keyword>
<evidence type="ECO:0000259" key="8">
    <source>
        <dbReference type="PROSITE" id="PS50928"/>
    </source>
</evidence>
<dbReference type="PANTHER" id="PTHR43227">
    <property type="entry name" value="BLL4140 PROTEIN"/>
    <property type="match status" value="1"/>
</dbReference>
<evidence type="ECO:0000256" key="1">
    <source>
        <dbReference type="ARBA" id="ARBA00004651"/>
    </source>
</evidence>
<feature type="domain" description="ABC transmembrane type-1" evidence="8">
    <location>
        <begin position="68"/>
        <end position="285"/>
    </location>
</feature>
<evidence type="ECO:0000256" key="6">
    <source>
        <dbReference type="ARBA" id="ARBA00023136"/>
    </source>
</evidence>
<comment type="caution">
    <text evidence="9">The sequence shown here is derived from an EMBL/GenBank/DDBJ whole genome shotgun (WGS) entry which is preliminary data.</text>
</comment>
<keyword evidence="3" id="KW-1003">Cell membrane</keyword>
<dbReference type="InterPro" id="IPR000515">
    <property type="entry name" value="MetI-like"/>
</dbReference>
<dbReference type="EMBL" id="BMOE01000002">
    <property type="protein sequence ID" value="GGJ66629.1"/>
    <property type="molecule type" value="Genomic_DNA"/>
</dbReference>
<dbReference type="Gene3D" id="1.10.3720.10">
    <property type="entry name" value="MetI-like"/>
    <property type="match status" value="1"/>
</dbReference>
<evidence type="ECO:0000256" key="7">
    <source>
        <dbReference type="RuleBase" id="RU363032"/>
    </source>
</evidence>
<feature type="transmembrane region" description="Helical" evidence="7">
    <location>
        <begin position="204"/>
        <end position="225"/>
    </location>
</feature>
<dbReference type="PROSITE" id="PS50928">
    <property type="entry name" value="ABC_TM1"/>
    <property type="match status" value="1"/>
</dbReference>
<reference evidence="9" key="2">
    <citation type="submission" date="2020-09" db="EMBL/GenBank/DDBJ databases">
        <authorList>
            <person name="Sun Q."/>
            <person name="Ohkuma M."/>
        </authorList>
    </citation>
    <scope>NUCLEOTIDE SEQUENCE</scope>
    <source>
        <strain evidence="9">JCM 14371</strain>
    </source>
</reference>
<dbReference type="GO" id="GO:0055085">
    <property type="term" value="P:transmembrane transport"/>
    <property type="evidence" value="ECO:0007669"/>
    <property type="project" value="InterPro"/>
</dbReference>
<dbReference type="GO" id="GO:0005886">
    <property type="term" value="C:plasma membrane"/>
    <property type="evidence" value="ECO:0007669"/>
    <property type="project" value="UniProtKB-SubCell"/>
</dbReference>
<feature type="transmembrane region" description="Helical" evidence="7">
    <location>
        <begin position="74"/>
        <end position="96"/>
    </location>
</feature>
<dbReference type="Proteomes" id="UP000635726">
    <property type="component" value="Unassembled WGS sequence"/>
</dbReference>
<dbReference type="InterPro" id="IPR050809">
    <property type="entry name" value="UgpAE/MalFG_permease"/>
</dbReference>
<feature type="transmembrane region" description="Helical" evidence="7">
    <location>
        <begin position="264"/>
        <end position="286"/>
    </location>
</feature>
<keyword evidence="2 7" id="KW-0813">Transport</keyword>
<evidence type="ECO:0000256" key="4">
    <source>
        <dbReference type="ARBA" id="ARBA00022692"/>
    </source>
</evidence>
<proteinExistence type="inferred from homology"/>
<feature type="transmembrane region" description="Helical" evidence="7">
    <location>
        <begin position="159"/>
        <end position="183"/>
    </location>
</feature>